<feature type="transmembrane region" description="Helical" evidence="8">
    <location>
        <begin position="95"/>
        <end position="113"/>
    </location>
</feature>
<evidence type="ECO:0000256" key="2">
    <source>
        <dbReference type="ARBA" id="ARBA00022448"/>
    </source>
</evidence>
<feature type="transmembrane region" description="Helical" evidence="8">
    <location>
        <begin position="71"/>
        <end position="89"/>
    </location>
</feature>
<feature type="transmembrane region" description="Helical" evidence="8">
    <location>
        <begin position="259"/>
        <end position="278"/>
    </location>
</feature>
<dbReference type="NCBIfam" id="NF037955">
    <property type="entry name" value="mfs"/>
    <property type="match status" value="1"/>
</dbReference>
<dbReference type="EMBL" id="JAAEDL010000008">
    <property type="protein sequence ID" value="MBR0680815.1"/>
    <property type="molecule type" value="Genomic_DNA"/>
</dbReference>
<keyword evidence="11" id="KW-1185">Reference proteome</keyword>
<protein>
    <submittedName>
        <fullName evidence="10">MFS transporter</fullName>
    </submittedName>
</protein>
<dbReference type="PANTHER" id="PTHR23522">
    <property type="entry name" value="BLL5896 PROTEIN"/>
    <property type="match status" value="1"/>
</dbReference>
<comment type="caution">
    <text evidence="10">The sequence shown here is derived from an EMBL/GenBank/DDBJ whole genome shotgun (WGS) entry which is preliminary data.</text>
</comment>
<name>A0A9X9XAS9_9PROT</name>
<dbReference type="PIRSF" id="PIRSF004925">
    <property type="entry name" value="HcaT"/>
    <property type="match status" value="1"/>
</dbReference>
<feature type="transmembrane region" description="Helical" evidence="8">
    <location>
        <begin position="198"/>
        <end position="220"/>
    </location>
</feature>
<feature type="transmembrane region" description="Helical" evidence="8">
    <location>
        <begin position="156"/>
        <end position="177"/>
    </location>
</feature>
<feature type="transmembrane region" description="Helical" evidence="8">
    <location>
        <begin position="232"/>
        <end position="252"/>
    </location>
</feature>
<keyword evidence="2" id="KW-0813">Transport</keyword>
<dbReference type="InterPro" id="IPR036259">
    <property type="entry name" value="MFS_trans_sf"/>
</dbReference>
<organism evidence="10 11">
    <name type="scientific">Neoroseomonas eburnea</name>
    <dbReference type="NCBI Taxonomy" id="1346889"/>
    <lineage>
        <taxon>Bacteria</taxon>
        <taxon>Pseudomonadati</taxon>
        <taxon>Pseudomonadota</taxon>
        <taxon>Alphaproteobacteria</taxon>
        <taxon>Acetobacterales</taxon>
        <taxon>Acetobacteraceae</taxon>
        <taxon>Neoroseomonas</taxon>
    </lineage>
</organism>
<dbReference type="PANTHER" id="PTHR23522:SF10">
    <property type="entry name" value="3-PHENYLPROPIONIC ACID TRANSPORTER-RELATED"/>
    <property type="match status" value="1"/>
</dbReference>
<keyword evidence="3" id="KW-1003">Cell membrane</keyword>
<dbReference type="Gene3D" id="1.20.1250.20">
    <property type="entry name" value="MFS general substrate transporter like domains"/>
    <property type="match status" value="2"/>
</dbReference>
<keyword evidence="4" id="KW-0997">Cell inner membrane</keyword>
<dbReference type="GO" id="GO:0015528">
    <property type="term" value="F:lactose:proton symporter activity"/>
    <property type="evidence" value="ECO:0007669"/>
    <property type="project" value="TreeGrafter"/>
</dbReference>
<dbReference type="Proteomes" id="UP001138709">
    <property type="component" value="Unassembled WGS sequence"/>
</dbReference>
<proteinExistence type="predicted"/>
<feature type="transmembrane region" description="Helical" evidence="8">
    <location>
        <begin position="317"/>
        <end position="339"/>
    </location>
</feature>
<dbReference type="AlphaFoldDB" id="A0A9X9XAS9"/>
<dbReference type="SUPFAM" id="SSF103473">
    <property type="entry name" value="MFS general substrate transporter"/>
    <property type="match status" value="1"/>
</dbReference>
<dbReference type="Pfam" id="PF12832">
    <property type="entry name" value="MFS_1_like"/>
    <property type="match status" value="1"/>
</dbReference>
<dbReference type="GO" id="GO:0005886">
    <property type="term" value="C:plasma membrane"/>
    <property type="evidence" value="ECO:0007669"/>
    <property type="project" value="UniProtKB-SubCell"/>
</dbReference>
<evidence type="ECO:0000313" key="10">
    <source>
        <dbReference type="EMBL" id="MBR0680815.1"/>
    </source>
</evidence>
<evidence type="ECO:0000256" key="5">
    <source>
        <dbReference type="ARBA" id="ARBA00022692"/>
    </source>
</evidence>
<evidence type="ECO:0000256" key="3">
    <source>
        <dbReference type="ARBA" id="ARBA00022475"/>
    </source>
</evidence>
<dbReference type="InterPro" id="IPR026032">
    <property type="entry name" value="HcaT-like"/>
</dbReference>
<keyword evidence="5 8" id="KW-0812">Transmembrane</keyword>
<evidence type="ECO:0000259" key="9">
    <source>
        <dbReference type="Pfam" id="PF12832"/>
    </source>
</evidence>
<keyword evidence="6 8" id="KW-1133">Transmembrane helix</keyword>
<evidence type="ECO:0000256" key="4">
    <source>
        <dbReference type="ARBA" id="ARBA00022519"/>
    </source>
</evidence>
<feature type="transmembrane region" description="Helical" evidence="8">
    <location>
        <begin position="133"/>
        <end position="150"/>
    </location>
</feature>
<comment type="subcellular location">
    <subcellularLocation>
        <location evidence="1">Cell inner membrane</location>
        <topology evidence="1">Multi-pass membrane protein</topology>
    </subcellularLocation>
</comment>
<evidence type="ECO:0000256" key="7">
    <source>
        <dbReference type="ARBA" id="ARBA00023136"/>
    </source>
</evidence>
<evidence type="ECO:0000256" key="1">
    <source>
        <dbReference type="ARBA" id="ARBA00004429"/>
    </source>
</evidence>
<feature type="transmembrane region" description="Helical" evidence="8">
    <location>
        <begin position="284"/>
        <end position="305"/>
    </location>
</feature>
<evidence type="ECO:0000256" key="6">
    <source>
        <dbReference type="ARBA" id="ARBA00022989"/>
    </source>
</evidence>
<dbReference type="InterPro" id="IPR024989">
    <property type="entry name" value="MFS_assoc_dom"/>
</dbReference>
<evidence type="ECO:0000256" key="8">
    <source>
        <dbReference type="SAM" id="Phobius"/>
    </source>
</evidence>
<dbReference type="RefSeq" id="WP_211846351.1">
    <property type="nucleotide sequence ID" value="NZ_JAAEDL010000008.1"/>
</dbReference>
<feature type="transmembrane region" description="Helical" evidence="8">
    <location>
        <begin position="41"/>
        <end position="59"/>
    </location>
</feature>
<dbReference type="GO" id="GO:0030395">
    <property type="term" value="F:lactose binding"/>
    <property type="evidence" value="ECO:0007669"/>
    <property type="project" value="TreeGrafter"/>
</dbReference>
<gene>
    <name evidence="10" type="ORF">GXW74_09975</name>
</gene>
<keyword evidence="7 8" id="KW-0472">Membrane</keyword>
<accession>A0A9X9XAS9</accession>
<reference evidence="10" key="1">
    <citation type="submission" date="2020-01" db="EMBL/GenBank/DDBJ databases">
        <authorList>
            <person name="Rat A."/>
        </authorList>
    </citation>
    <scope>NUCLEOTIDE SEQUENCE</scope>
    <source>
        <strain evidence="10">LMG 31228</strain>
    </source>
</reference>
<feature type="domain" description="Major facilitator superfamily associated" evidence="9">
    <location>
        <begin position="15"/>
        <end position="354"/>
    </location>
</feature>
<reference evidence="10" key="2">
    <citation type="journal article" date="2021" name="Syst. Appl. Microbiol.">
        <title>Roseomonas hellenica sp. nov., isolated from roots of wild-growing Alkanna tinctoria.</title>
        <authorList>
            <person name="Rat A."/>
            <person name="Naranjo H.D."/>
            <person name="Lebbe L."/>
            <person name="Cnockaert M."/>
            <person name="Krigas N."/>
            <person name="Grigoriadou K."/>
            <person name="Maloupa E."/>
            <person name="Willems A."/>
        </authorList>
    </citation>
    <scope>NUCLEOTIDE SEQUENCE</scope>
    <source>
        <strain evidence="10">LMG 31228</strain>
    </source>
</reference>
<feature type="transmembrane region" description="Helical" evidence="8">
    <location>
        <begin position="345"/>
        <end position="367"/>
    </location>
</feature>
<evidence type="ECO:0000313" key="11">
    <source>
        <dbReference type="Proteomes" id="UP001138709"/>
    </source>
</evidence>
<sequence length="378" mass="37539">MTSSAPRFVLLFAAQFAAVGVLLPFIPPLMADRGLSPAEVGTILAAGASVRLLTGPLGGRLADALGRPRGVMAAGAAIAALAAMLYGVAGGFSGLLAANLVFAVAFACVVPLGDSMALRAAREESWDYSRVRAAGSAAFILMAGGAGWLAERAGVGSVAWLLAGALAAAAVAALLLPPGGAAARRGGGAFRAVLGLPAFRRVLLVSALIQGSHAAYYAFGSIHWTASGVSETAIGLLWAWSVVAEVALFAWGRPLAERLGAQGLAVVAALAGLLRWAITAESVWLPALVAAQGLHALTFGAMHLATMRVMAAAVPAAVAGTGQTLLAAGIGAVMMAATLAAGQAYAVFGASMFWAMAAMCAAALGAVRGLGGASPERA</sequence>